<dbReference type="InterPro" id="IPR006164">
    <property type="entry name" value="DNA_bd_Ku70/Ku80"/>
</dbReference>
<evidence type="ECO:0000256" key="3">
    <source>
        <dbReference type="SAM" id="MobiDB-lite"/>
    </source>
</evidence>
<keyword evidence="2" id="KW-0234">DNA repair</keyword>
<dbReference type="GO" id="GO:0006310">
    <property type="term" value="P:DNA recombination"/>
    <property type="evidence" value="ECO:0007669"/>
    <property type="project" value="UniProtKB-KW"/>
</dbReference>
<dbReference type="PIRSF" id="PIRSF006493">
    <property type="entry name" value="Prok_Ku"/>
    <property type="match status" value="1"/>
</dbReference>
<feature type="compositionally biased region" description="Basic residues" evidence="3">
    <location>
        <begin position="271"/>
        <end position="283"/>
    </location>
</feature>
<accession>A0A1G4TB94</accession>
<sequence>MALRPYWSGTIRLSLVSLPVNMYLAVNRQRTIAFHEIYKPTGERVHHALMAGDKQVDRDDLVKGYEVEKGEYVLIEPEEIKELKIPSSKVLDIAEFVGVDEIDDVYIETPYFIAPDGKGNDLTFSVIRDALRAAKKVAVGQLAIGGRERLCRIRPFGSGMVLETLRYEEELREEDPYFDEIRDRKPDSEEVELAQELIKRKTKRFDAGQFHDHYREALQELINARIEHREPREVMEDKPTARVINLMDALRQSLREKDGDEPAVEKEKPARKAPVRSRTRKATPPKSDKPKKAPARKAG</sequence>
<evidence type="ECO:0000256" key="2">
    <source>
        <dbReference type="HAMAP-Rule" id="MF_01875"/>
    </source>
</evidence>
<dbReference type="GO" id="GO:0003690">
    <property type="term" value="F:double-stranded DNA binding"/>
    <property type="evidence" value="ECO:0007669"/>
    <property type="project" value="UniProtKB-UniRule"/>
</dbReference>
<feature type="compositionally biased region" description="Basic and acidic residues" evidence="3">
    <location>
        <begin position="253"/>
        <end position="270"/>
    </location>
</feature>
<keyword evidence="2" id="KW-0227">DNA damage</keyword>
<dbReference type="SUPFAM" id="SSF100939">
    <property type="entry name" value="SPOC domain-like"/>
    <property type="match status" value="1"/>
</dbReference>
<dbReference type="EMBL" id="FMTS01000007">
    <property type="protein sequence ID" value="SCW78015.1"/>
    <property type="molecule type" value="Genomic_DNA"/>
</dbReference>
<gene>
    <name evidence="2" type="primary">ku</name>
    <name evidence="5" type="ORF">SAMN02927928_3339</name>
</gene>
<proteinExistence type="inferred from homology"/>
<dbReference type="NCBIfam" id="TIGR02772">
    <property type="entry name" value="Ku_bact"/>
    <property type="match status" value="1"/>
</dbReference>
<dbReference type="PANTHER" id="PTHR41251">
    <property type="entry name" value="NON-HOMOLOGOUS END JOINING PROTEIN KU"/>
    <property type="match status" value="1"/>
</dbReference>
<dbReference type="PANTHER" id="PTHR41251:SF1">
    <property type="entry name" value="NON-HOMOLOGOUS END JOINING PROTEIN KU"/>
    <property type="match status" value="1"/>
</dbReference>
<evidence type="ECO:0000313" key="6">
    <source>
        <dbReference type="Proteomes" id="UP000199150"/>
    </source>
</evidence>
<dbReference type="SMART" id="SM00559">
    <property type="entry name" value="Ku78"/>
    <property type="match status" value="1"/>
</dbReference>
<dbReference type="InterPro" id="IPR009187">
    <property type="entry name" value="Prok_Ku"/>
</dbReference>
<dbReference type="GO" id="GO:0006303">
    <property type="term" value="P:double-strand break repair via nonhomologous end joining"/>
    <property type="evidence" value="ECO:0007669"/>
    <property type="project" value="UniProtKB-UniRule"/>
</dbReference>
<dbReference type="RefSeq" id="WP_090650201.1">
    <property type="nucleotide sequence ID" value="NZ_CBCRYE010000007.1"/>
</dbReference>
<feature type="region of interest" description="Disordered" evidence="3">
    <location>
        <begin position="253"/>
        <end position="299"/>
    </location>
</feature>
<dbReference type="Proteomes" id="UP000199150">
    <property type="component" value="Unassembled WGS sequence"/>
</dbReference>
<name>A0A1G4TB94_9CAUL</name>
<evidence type="ECO:0000259" key="4">
    <source>
        <dbReference type="SMART" id="SM00559"/>
    </source>
</evidence>
<dbReference type="InterPro" id="IPR016194">
    <property type="entry name" value="SPOC-like_C_dom_sf"/>
</dbReference>
<evidence type="ECO:0000313" key="5">
    <source>
        <dbReference type="EMBL" id="SCW78015.1"/>
    </source>
</evidence>
<comment type="similarity">
    <text evidence="2">Belongs to the prokaryotic Ku family.</text>
</comment>
<dbReference type="Pfam" id="PF02735">
    <property type="entry name" value="Ku"/>
    <property type="match status" value="1"/>
</dbReference>
<dbReference type="HAMAP" id="MF_01875">
    <property type="entry name" value="Prokaryotic_Ku"/>
    <property type="match status" value="1"/>
</dbReference>
<comment type="subunit">
    <text evidence="2">Homodimer. Interacts with LigD.</text>
</comment>
<organism evidence="5 6">
    <name type="scientific">Asticcacaulis taihuensis</name>
    <dbReference type="NCBI Taxonomy" id="260084"/>
    <lineage>
        <taxon>Bacteria</taxon>
        <taxon>Pseudomonadati</taxon>
        <taxon>Pseudomonadota</taxon>
        <taxon>Alphaproteobacteria</taxon>
        <taxon>Caulobacterales</taxon>
        <taxon>Caulobacteraceae</taxon>
        <taxon>Asticcacaulis</taxon>
    </lineage>
</organism>
<protein>
    <recommendedName>
        <fullName evidence="2">Non-homologous end joining protein Ku</fullName>
    </recommendedName>
</protein>
<feature type="domain" description="Ku" evidence="4">
    <location>
        <begin position="53"/>
        <end position="182"/>
    </location>
</feature>
<reference evidence="6" key="1">
    <citation type="submission" date="2016-10" db="EMBL/GenBank/DDBJ databases">
        <authorList>
            <person name="Varghese N."/>
            <person name="Submissions S."/>
        </authorList>
    </citation>
    <scope>NUCLEOTIDE SEQUENCE [LARGE SCALE GENOMIC DNA]</scope>
    <source>
        <strain evidence="6">CGMCC 1.3431</strain>
    </source>
</reference>
<keyword evidence="6" id="KW-1185">Reference proteome</keyword>
<dbReference type="OrthoDB" id="9780854at2"/>
<keyword evidence="2" id="KW-0233">DNA recombination</keyword>
<comment type="function">
    <text evidence="2">With LigD forms a non-homologous end joining (NHEJ) DNA repair enzyme, which repairs dsDNA breaks with reduced fidelity. Binds linear dsDNA with 5'- and 3'- overhangs but not closed circular dsDNA nor ssDNA. Recruits and stimulates the ligase activity of LigD.</text>
</comment>
<dbReference type="AlphaFoldDB" id="A0A1G4TB94"/>
<evidence type="ECO:0000256" key="1">
    <source>
        <dbReference type="ARBA" id="ARBA00023125"/>
    </source>
</evidence>
<dbReference type="STRING" id="260084.SAMN02927928_3339"/>
<dbReference type="Gene3D" id="2.40.290.10">
    <property type="match status" value="1"/>
</dbReference>
<keyword evidence="1 2" id="KW-0238">DNA-binding</keyword>